<keyword evidence="3" id="KW-1185">Reference proteome</keyword>
<dbReference type="Proteomes" id="UP000479000">
    <property type="component" value="Unassembled WGS sequence"/>
</dbReference>
<evidence type="ECO:0000313" key="2">
    <source>
        <dbReference type="EMBL" id="CAB0012321.1"/>
    </source>
</evidence>
<reference evidence="2 3" key="1">
    <citation type="submission" date="2020-02" db="EMBL/GenBank/DDBJ databases">
        <authorList>
            <person name="Ferguson B K."/>
        </authorList>
    </citation>
    <scope>NUCLEOTIDE SEQUENCE [LARGE SCALE GENOMIC DNA]</scope>
</reference>
<dbReference type="AlphaFoldDB" id="A0A6H5H4T5"/>
<name>A0A6H5H4T5_9HEMI</name>
<evidence type="ECO:0000313" key="3">
    <source>
        <dbReference type="Proteomes" id="UP000479000"/>
    </source>
</evidence>
<proteinExistence type="predicted"/>
<organism evidence="2 3">
    <name type="scientific">Nesidiocoris tenuis</name>
    <dbReference type="NCBI Taxonomy" id="355587"/>
    <lineage>
        <taxon>Eukaryota</taxon>
        <taxon>Metazoa</taxon>
        <taxon>Ecdysozoa</taxon>
        <taxon>Arthropoda</taxon>
        <taxon>Hexapoda</taxon>
        <taxon>Insecta</taxon>
        <taxon>Pterygota</taxon>
        <taxon>Neoptera</taxon>
        <taxon>Paraneoptera</taxon>
        <taxon>Hemiptera</taxon>
        <taxon>Heteroptera</taxon>
        <taxon>Panheteroptera</taxon>
        <taxon>Cimicomorpha</taxon>
        <taxon>Miridae</taxon>
        <taxon>Dicyphina</taxon>
        <taxon>Nesidiocoris</taxon>
    </lineage>
</organism>
<sequence length="227" mass="26225">MNASDHQKARHRLWGGGVCVRLRVYEKALEGLHRRIRVSMAVRPFLCPRNGPLEGGMRASDQGVCLFMRPTRRQGASFGRVAIPPIGVSRKSMGRRFLLTRINRYNARLGHNARVGSPLHPPIEWISAHCRLVSLPRFPNNCHIVIQIGLKCTCLSHKVSSHLHQRDSFYCYPYGRGLQLGMRKIGRPKAEMVVMYRLLFHHSPELSWTKAIKILRTYITYFRWVFK</sequence>
<evidence type="ECO:0000313" key="1">
    <source>
        <dbReference type="EMBL" id="CAA9993939.1"/>
    </source>
</evidence>
<gene>
    <name evidence="2" type="ORF">NTEN_LOCUS17074</name>
    <name evidence="1" type="ORF">NTEN_LOCUS781</name>
</gene>
<feature type="non-terminal residue" evidence="2">
    <location>
        <position position="227"/>
    </location>
</feature>
<protein>
    <submittedName>
        <fullName evidence="2">Uncharacterized protein</fullName>
    </submittedName>
</protein>
<dbReference type="EMBL" id="CADCXU010025265">
    <property type="protein sequence ID" value="CAB0012321.1"/>
    <property type="molecule type" value="Genomic_DNA"/>
</dbReference>
<dbReference type="EMBL" id="CADCXU010001370">
    <property type="protein sequence ID" value="CAA9993939.1"/>
    <property type="molecule type" value="Genomic_DNA"/>
</dbReference>
<accession>A0A6H5H4T5</accession>